<name>A0A6J4CWR9_9HELI</name>
<reference evidence="3 4" key="1">
    <citation type="submission" date="2019-06" db="EMBL/GenBank/DDBJ databases">
        <title>Complete genome sequence of Helicobacter suis SNTW101c.</title>
        <authorList>
            <person name="Rimbara E."/>
            <person name="Suzuki M."/>
            <person name="Matsui H."/>
            <person name="Nakamura M."/>
            <person name="Mori S."/>
            <person name="Shibayama K."/>
        </authorList>
    </citation>
    <scope>NUCLEOTIDE SEQUENCE [LARGE SCALE GENOMIC DNA]</scope>
    <source>
        <strain evidence="3 4">SNTW101c</strain>
    </source>
</reference>
<dbReference type="InterPro" id="IPR045376">
    <property type="entry name" value="Maf_N"/>
</dbReference>
<dbReference type="PANTHER" id="PTHR41786">
    <property type="entry name" value="MOTILITY ACCESSORY FACTOR MAF"/>
    <property type="match status" value="1"/>
</dbReference>
<feature type="domain" description="Glycosyltransferase Maf N-terminal" evidence="2">
    <location>
        <begin position="18"/>
        <end position="189"/>
    </location>
</feature>
<organism evidence="3 4">
    <name type="scientific">Helicobacter suis</name>
    <dbReference type="NCBI Taxonomy" id="104628"/>
    <lineage>
        <taxon>Bacteria</taxon>
        <taxon>Pseudomonadati</taxon>
        <taxon>Campylobacterota</taxon>
        <taxon>Epsilonproteobacteria</taxon>
        <taxon>Campylobacterales</taxon>
        <taxon>Helicobacteraceae</taxon>
        <taxon>Helicobacter</taxon>
    </lineage>
</organism>
<gene>
    <name evidence="3" type="ORF">SNTW_05930</name>
</gene>
<dbReference type="InterPro" id="IPR002826">
    <property type="entry name" value="MptE-like"/>
</dbReference>
<accession>A0A6J4CWR9</accession>
<dbReference type="Pfam" id="PF20157">
    <property type="entry name" value="Maf_flag10_N"/>
    <property type="match status" value="1"/>
</dbReference>
<sequence length="632" mass="70947">MSVLTQEGISEEKIGACFRDNLTFFKAHLPELYAKLLPPPTLYNLLYDAGGVNILNLTSGTLLFPCLGGEHQMLAISKDWAQHILNNPKWQLHDNGVSLGSSTLSLTTQACYALIETVSTYPCSQEYHLGKNFYPPTAIYGLAGGLFLALLLEQGAFFHALYLFEEHIDLLRISCYFINYRHLFNTTPPNSCVISLEKLNVNLFQHIFTHKKITHSFLHLEFDPYKDEISQEIAHRFNMAKKSALRGWGSFEDEMLGLNNTLENFKFNPSLLHPKKIKRIEMPICVVGNGPSLNNLLPFLKEHAKEMVIFSCGTALKVLKSHGILVDFQVEIERIGYLKEVLLNAPLGNTPLMCANMINPEAFKLAKESYMFMRGGSASGYIWPHLSVEYSAPFVGNAGVALASLFSSTLILCGLDCGYIEGQSKHAKGSYYGVEKPSIPPDTLEVPSNFKDTRVFSDGLFLLSQMQMSALFAKQKTRVYNLSSGAFIKHTIPTRPQDLHFKPYQKSKAIRHIKQAFKKSQSPTLCITPLETFQAKLKALLQTSITSKKDLYHLIDCISTLSVKSIQEEPLAGILLEGSLSHICLHMLVSSLHLKQSDIPSFYAQAKEILLSTLEKMIGRYRWQVLQHKSKI</sequence>
<feature type="domain" description="6-hydroxymethylpterin diphosphokinase MptE-like" evidence="1">
    <location>
        <begin position="259"/>
        <end position="421"/>
    </location>
</feature>
<evidence type="ECO:0000313" key="4">
    <source>
        <dbReference type="Proteomes" id="UP000317935"/>
    </source>
</evidence>
<dbReference type="PANTHER" id="PTHR41786:SF1">
    <property type="entry name" value="6-HYDROXYMETHYLPTERIN DIPHOSPHOKINASE MPTE-LIKE DOMAIN-CONTAINING PROTEIN"/>
    <property type="match status" value="1"/>
</dbReference>
<evidence type="ECO:0000259" key="2">
    <source>
        <dbReference type="Pfam" id="PF20157"/>
    </source>
</evidence>
<evidence type="ECO:0000259" key="1">
    <source>
        <dbReference type="Pfam" id="PF01973"/>
    </source>
</evidence>
<dbReference type="EMBL" id="AP019774">
    <property type="protein sequence ID" value="BCD69948.1"/>
    <property type="molecule type" value="Genomic_DNA"/>
</dbReference>
<dbReference type="RefSeq" id="WP_006564830.1">
    <property type="nucleotide sequence ID" value="NZ_AP019774.1"/>
</dbReference>
<proteinExistence type="predicted"/>
<dbReference type="OrthoDB" id="5404763at2"/>
<protein>
    <submittedName>
        <fullName evidence="3">PH domain-containing protein</fullName>
    </submittedName>
</protein>
<dbReference type="Proteomes" id="UP000317935">
    <property type="component" value="Chromosome"/>
</dbReference>
<dbReference type="AlphaFoldDB" id="A0A6J4CWR9"/>
<dbReference type="Pfam" id="PF01973">
    <property type="entry name" value="MptE-like"/>
    <property type="match status" value="1"/>
</dbReference>
<evidence type="ECO:0000313" key="3">
    <source>
        <dbReference type="EMBL" id="BCD69948.1"/>
    </source>
</evidence>